<reference evidence="7" key="1">
    <citation type="submission" date="2022-03" db="EMBL/GenBank/DDBJ databases">
        <authorList>
            <person name="Sayadi A."/>
        </authorList>
    </citation>
    <scope>NUCLEOTIDE SEQUENCE</scope>
</reference>
<evidence type="ECO:0000256" key="5">
    <source>
        <dbReference type="ARBA" id="ARBA00044973"/>
    </source>
</evidence>
<dbReference type="GO" id="GO:0050163">
    <property type="term" value="F:oxaloacetate tautomerase activity"/>
    <property type="evidence" value="ECO:0007669"/>
    <property type="project" value="UniProtKB-EC"/>
</dbReference>
<gene>
    <name evidence="7" type="ORF">ACAOBT_LOCUS14786</name>
</gene>
<dbReference type="InterPro" id="IPR036663">
    <property type="entry name" value="Fumarylacetoacetase_C_sf"/>
</dbReference>
<sequence>MSNLQLFAQTGKKIIGVAANYRALLKVLKKDVPKEPGIFIKPSTSYITEGKQIMIPKGFSVNEEVELGIIIGKKAKHVSREEAMRYVGGYCVALDMTATCRLVGN</sequence>
<dbReference type="SUPFAM" id="SSF56529">
    <property type="entry name" value="FAH"/>
    <property type="match status" value="1"/>
</dbReference>
<feature type="domain" description="Fumarylacetoacetase-like C-terminal" evidence="6">
    <location>
        <begin position="13"/>
        <end position="98"/>
    </location>
</feature>
<evidence type="ECO:0000256" key="3">
    <source>
        <dbReference type="ARBA" id="ARBA00042340"/>
    </source>
</evidence>
<evidence type="ECO:0000256" key="4">
    <source>
        <dbReference type="ARBA" id="ARBA00044911"/>
    </source>
</evidence>
<organism evidence="7 8">
    <name type="scientific">Acanthoscelides obtectus</name>
    <name type="common">Bean weevil</name>
    <name type="synonym">Bruchus obtectus</name>
    <dbReference type="NCBI Taxonomy" id="200917"/>
    <lineage>
        <taxon>Eukaryota</taxon>
        <taxon>Metazoa</taxon>
        <taxon>Ecdysozoa</taxon>
        <taxon>Arthropoda</taxon>
        <taxon>Hexapoda</taxon>
        <taxon>Insecta</taxon>
        <taxon>Pterygota</taxon>
        <taxon>Neoptera</taxon>
        <taxon>Endopterygota</taxon>
        <taxon>Coleoptera</taxon>
        <taxon>Polyphaga</taxon>
        <taxon>Cucujiformia</taxon>
        <taxon>Chrysomeloidea</taxon>
        <taxon>Chrysomelidae</taxon>
        <taxon>Bruchinae</taxon>
        <taxon>Bruchini</taxon>
        <taxon>Acanthoscelides</taxon>
    </lineage>
</organism>
<dbReference type="EC" id="5.3.2.2" evidence="5"/>
<evidence type="ECO:0000259" key="6">
    <source>
        <dbReference type="Pfam" id="PF01557"/>
    </source>
</evidence>
<proteinExistence type="inferred from homology"/>
<protein>
    <recommendedName>
        <fullName evidence="5">oxaloacetate tautomerase</fullName>
        <ecNumber evidence="5">5.3.2.2</ecNumber>
    </recommendedName>
    <alternativeName>
        <fullName evidence="3">Fumarylacetoacetate hydrolase domain-containing protein 1</fullName>
    </alternativeName>
</protein>
<dbReference type="AlphaFoldDB" id="A0A9P0KT27"/>
<comment type="similarity">
    <text evidence="1">Belongs to the FAH family.</text>
</comment>
<dbReference type="GO" id="GO:0046872">
    <property type="term" value="F:metal ion binding"/>
    <property type="evidence" value="ECO:0007669"/>
    <property type="project" value="UniProtKB-KW"/>
</dbReference>
<dbReference type="PANTHER" id="PTHR11820:SF7">
    <property type="entry name" value="ACYLPYRUVASE FAHD1, MITOCHONDRIAL"/>
    <property type="match status" value="1"/>
</dbReference>
<comment type="caution">
    <text evidence="7">The sequence shown here is derived from an EMBL/GenBank/DDBJ whole genome shotgun (WGS) entry which is preliminary data.</text>
</comment>
<dbReference type="Gene3D" id="3.90.850.10">
    <property type="entry name" value="Fumarylacetoacetase-like, C-terminal domain"/>
    <property type="match status" value="1"/>
</dbReference>
<evidence type="ECO:0000256" key="2">
    <source>
        <dbReference type="ARBA" id="ARBA00022723"/>
    </source>
</evidence>
<dbReference type="Pfam" id="PF01557">
    <property type="entry name" value="FAA_hydrolase"/>
    <property type="match status" value="1"/>
</dbReference>
<evidence type="ECO:0000256" key="1">
    <source>
        <dbReference type="ARBA" id="ARBA00010211"/>
    </source>
</evidence>
<dbReference type="OrthoDB" id="411064at2759"/>
<name>A0A9P0KT27_ACAOB</name>
<comment type="catalytic activity">
    <reaction evidence="4">
        <text>oxaloacetate = enol-oxaloacetate</text>
        <dbReference type="Rhea" id="RHEA:16021"/>
        <dbReference type="ChEBI" id="CHEBI:16452"/>
        <dbReference type="ChEBI" id="CHEBI:17479"/>
        <dbReference type="EC" id="5.3.2.2"/>
    </reaction>
    <physiologicalReaction direction="right-to-left" evidence="4">
        <dbReference type="Rhea" id="RHEA:16023"/>
    </physiologicalReaction>
</comment>
<dbReference type="GO" id="GO:0018773">
    <property type="term" value="F:acetylpyruvate hydrolase activity"/>
    <property type="evidence" value="ECO:0007669"/>
    <property type="project" value="TreeGrafter"/>
</dbReference>
<dbReference type="InterPro" id="IPR011234">
    <property type="entry name" value="Fumarylacetoacetase-like_C"/>
</dbReference>
<evidence type="ECO:0000313" key="8">
    <source>
        <dbReference type="Proteomes" id="UP001152888"/>
    </source>
</evidence>
<dbReference type="Proteomes" id="UP001152888">
    <property type="component" value="Unassembled WGS sequence"/>
</dbReference>
<dbReference type="GO" id="GO:0005739">
    <property type="term" value="C:mitochondrion"/>
    <property type="evidence" value="ECO:0007669"/>
    <property type="project" value="TreeGrafter"/>
</dbReference>
<dbReference type="PANTHER" id="PTHR11820">
    <property type="entry name" value="ACYLPYRUVASE"/>
    <property type="match status" value="1"/>
</dbReference>
<dbReference type="EMBL" id="CAKOFQ010006915">
    <property type="protein sequence ID" value="CAH1981985.1"/>
    <property type="molecule type" value="Genomic_DNA"/>
</dbReference>
<accession>A0A9P0KT27</accession>
<keyword evidence="2" id="KW-0479">Metal-binding</keyword>
<keyword evidence="8" id="KW-1185">Reference proteome</keyword>
<evidence type="ECO:0000313" key="7">
    <source>
        <dbReference type="EMBL" id="CAH1981985.1"/>
    </source>
</evidence>